<dbReference type="Proteomes" id="UP000298138">
    <property type="component" value="Unassembled WGS sequence"/>
</dbReference>
<proteinExistence type="predicted"/>
<feature type="compositionally biased region" description="Basic and acidic residues" evidence="1">
    <location>
        <begin position="1"/>
        <end position="11"/>
    </location>
</feature>
<organism evidence="2 3">
    <name type="scientific">Ascodesmis nigricans</name>
    <dbReference type="NCBI Taxonomy" id="341454"/>
    <lineage>
        <taxon>Eukaryota</taxon>
        <taxon>Fungi</taxon>
        <taxon>Dikarya</taxon>
        <taxon>Ascomycota</taxon>
        <taxon>Pezizomycotina</taxon>
        <taxon>Pezizomycetes</taxon>
        <taxon>Pezizales</taxon>
        <taxon>Ascodesmidaceae</taxon>
        <taxon>Ascodesmis</taxon>
    </lineage>
</organism>
<name>A0A4S2MNU8_9PEZI</name>
<reference evidence="2 3" key="1">
    <citation type="submission" date="2019-04" db="EMBL/GenBank/DDBJ databases">
        <title>Comparative genomics and transcriptomics to analyze fruiting body development in filamentous ascomycetes.</title>
        <authorList>
            <consortium name="DOE Joint Genome Institute"/>
            <person name="Lutkenhaus R."/>
            <person name="Traeger S."/>
            <person name="Breuer J."/>
            <person name="Kuo A."/>
            <person name="Lipzen A."/>
            <person name="Pangilinan J."/>
            <person name="Dilworth D."/>
            <person name="Sandor L."/>
            <person name="Poggeler S."/>
            <person name="Barry K."/>
            <person name="Grigoriev I.V."/>
            <person name="Nowrousian M."/>
        </authorList>
    </citation>
    <scope>NUCLEOTIDE SEQUENCE [LARGE SCALE GENOMIC DNA]</scope>
    <source>
        <strain evidence="2 3">CBS 389.68</strain>
    </source>
</reference>
<evidence type="ECO:0000313" key="3">
    <source>
        <dbReference type="Proteomes" id="UP000298138"/>
    </source>
</evidence>
<accession>A0A4S2MNU8</accession>
<sequence length="70" mass="7728">MTSRHREESAGKCRVNPSTDSLQRVTPMISSTSKPLHHPSCSLFNITTAYSIPPCHHNTFISLGQPCGYI</sequence>
<keyword evidence="3" id="KW-1185">Reference proteome</keyword>
<evidence type="ECO:0000256" key="1">
    <source>
        <dbReference type="SAM" id="MobiDB-lite"/>
    </source>
</evidence>
<dbReference type="InParanoid" id="A0A4S2MNU8"/>
<dbReference type="EMBL" id="ML220139">
    <property type="protein sequence ID" value="TGZ78695.1"/>
    <property type="molecule type" value="Genomic_DNA"/>
</dbReference>
<evidence type="ECO:0000313" key="2">
    <source>
        <dbReference type="EMBL" id="TGZ78695.1"/>
    </source>
</evidence>
<gene>
    <name evidence="2" type="ORF">EX30DRAFT_134346</name>
</gene>
<dbReference type="AlphaFoldDB" id="A0A4S2MNU8"/>
<protein>
    <submittedName>
        <fullName evidence="2">Uncharacterized protein</fullName>
    </submittedName>
</protein>
<feature type="region of interest" description="Disordered" evidence="1">
    <location>
        <begin position="1"/>
        <end position="22"/>
    </location>
</feature>